<dbReference type="GO" id="GO:0005524">
    <property type="term" value="F:ATP binding"/>
    <property type="evidence" value="ECO:0007669"/>
    <property type="project" value="InterPro"/>
</dbReference>
<dbReference type="AlphaFoldDB" id="A0A432H6R1"/>
<evidence type="ECO:0000313" key="3">
    <source>
        <dbReference type="Proteomes" id="UP000288322"/>
    </source>
</evidence>
<proteinExistence type="predicted"/>
<dbReference type="EMBL" id="QNZH01000082">
    <property type="protein sequence ID" value="RTZ91469.1"/>
    <property type="molecule type" value="Genomic_DNA"/>
</dbReference>
<dbReference type="Proteomes" id="UP000288322">
    <property type="component" value="Unassembled WGS sequence"/>
</dbReference>
<dbReference type="InterPro" id="IPR013611">
    <property type="entry name" value="Transp-assoc_OB_typ2"/>
</dbReference>
<reference evidence="2 3" key="1">
    <citation type="submission" date="2018-06" db="EMBL/GenBank/DDBJ databases">
        <title>Combined omics and stable isotope probing to characterize newly discovered Mariana Back-Arc vent microbial communities.</title>
        <authorList>
            <person name="Trembath-Reichert E."/>
            <person name="Huber J.A."/>
        </authorList>
    </citation>
    <scope>NUCLEOTIDE SEQUENCE [LARGE SCALE GENOMIC DNA]</scope>
    <source>
        <strain evidence="2">MAG 151</strain>
    </source>
</reference>
<evidence type="ECO:0000259" key="1">
    <source>
        <dbReference type="Pfam" id="PF08402"/>
    </source>
</evidence>
<feature type="domain" description="Transport-associated OB type 2" evidence="1">
    <location>
        <begin position="6"/>
        <end position="82"/>
    </location>
</feature>
<sequence>MYPVVLGVRPENVHATLGDRKVSTTLGVEARISNEENMGPDLIVFYEYHDTKLIGLFLKISKKPSSGEQIRVWMDCAGCSIFCQSTRQQL</sequence>
<protein>
    <recommendedName>
        <fullName evidence="1">Transport-associated OB type 2 domain-containing protein</fullName>
    </recommendedName>
</protein>
<dbReference type="GO" id="GO:0022857">
    <property type="term" value="F:transmembrane transporter activity"/>
    <property type="evidence" value="ECO:0007669"/>
    <property type="project" value="InterPro"/>
</dbReference>
<dbReference type="InterPro" id="IPR008995">
    <property type="entry name" value="Mo/tungstate-bd_C_term_dom"/>
</dbReference>
<comment type="caution">
    <text evidence="2">The sequence shown here is derived from an EMBL/GenBank/DDBJ whole genome shotgun (WGS) entry which is preliminary data.</text>
</comment>
<dbReference type="SUPFAM" id="SSF50331">
    <property type="entry name" value="MOP-like"/>
    <property type="match status" value="1"/>
</dbReference>
<dbReference type="GO" id="GO:0043190">
    <property type="term" value="C:ATP-binding cassette (ABC) transporter complex"/>
    <property type="evidence" value="ECO:0007669"/>
    <property type="project" value="InterPro"/>
</dbReference>
<name>A0A432H6R1_9DELT</name>
<organism evidence="2 3">
    <name type="scientific">SAR324 cluster bacterium</name>
    <dbReference type="NCBI Taxonomy" id="2024889"/>
    <lineage>
        <taxon>Bacteria</taxon>
        <taxon>Deltaproteobacteria</taxon>
        <taxon>SAR324 cluster</taxon>
    </lineage>
</organism>
<evidence type="ECO:0000313" key="2">
    <source>
        <dbReference type="EMBL" id="RTZ91469.1"/>
    </source>
</evidence>
<dbReference type="Pfam" id="PF08402">
    <property type="entry name" value="TOBE_2"/>
    <property type="match status" value="1"/>
</dbReference>
<gene>
    <name evidence="2" type="ORF">DSY93_03205</name>
</gene>
<accession>A0A432H6R1</accession>